<accession>A0A6J4JTJ5</accession>
<dbReference type="AlphaFoldDB" id="A0A6J4JTJ5"/>
<organism evidence="1">
    <name type="scientific">uncultured Chloroflexia bacterium</name>
    <dbReference type="NCBI Taxonomy" id="1672391"/>
    <lineage>
        <taxon>Bacteria</taxon>
        <taxon>Bacillati</taxon>
        <taxon>Chloroflexota</taxon>
        <taxon>Chloroflexia</taxon>
        <taxon>environmental samples</taxon>
    </lineage>
</organism>
<reference evidence="1" key="1">
    <citation type="submission" date="2020-02" db="EMBL/GenBank/DDBJ databases">
        <authorList>
            <person name="Meier V. D."/>
        </authorList>
    </citation>
    <scope>NUCLEOTIDE SEQUENCE</scope>
    <source>
        <strain evidence="1">AVDCRST_MAG26</strain>
    </source>
</reference>
<dbReference type="EMBL" id="CADCTK010000890">
    <property type="protein sequence ID" value="CAA9287228.1"/>
    <property type="molecule type" value="Genomic_DNA"/>
</dbReference>
<proteinExistence type="predicted"/>
<sequence>MQLGVSPMEISTCWKPCVGYLPHPPVLVIYAAIHHLH</sequence>
<gene>
    <name evidence="1" type="ORF">AVDCRST_MAG26-3831</name>
</gene>
<protein>
    <submittedName>
        <fullName evidence="1">Uncharacterized protein</fullName>
    </submittedName>
</protein>
<name>A0A6J4JTJ5_9CHLR</name>
<evidence type="ECO:0000313" key="1">
    <source>
        <dbReference type="EMBL" id="CAA9287228.1"/>
    </source>
</evidence>